<dbReference type="AlphaFoldDB" id="A0A3M2L1A3"/>
<dbReference type="SUPFAM" id="SSF50475">
    <property type="entry name" value="FMN-binding split barrel"/>
    <property type="match status" value="1"/>
</dbReference>
<evidence type="ECO:0000259" key="1">
    <source>
        <dbReference type="Pfam" id="PF01243"/>
    </source>
</evidence>
<reference evidence="2 3" key="1">
    <citation type="submission" date="2018-10" db="EMBL/GenBank/DDBJ databases">
        <title>Isolation, diversity and antifungal activity of actinobacteria from wheat.</title>
        <authorList>
            <person name="Han C."/>
        </authorList>
    </citation>
    <scope>NUCLEOTIDE SEQUENCE [LARGE SCALE GENOMIC DNA]</scope>
    <source>
        <strain evidence="2 3">NEAU-YY642</strain>
    </source>
</reference>
<sequence>MARTQAAPRTGAQRERDVLTRLSEDKDAWVATATRDGEPSLVPLSFLWWDDTLLLNTRRANPTARDLARGGRALISLGHTRDVVLLEATGEVLPEGGLPETVGEAFVAKAGWDPRGRELWAFLRLRPRSIRAWREVNEMDGRHLMRDGRWLV</sequence>
<gene>
    <name evidence="2" type="ORF">EBN88_26510</name>
</gene>
<dbReference type="Proteomes" id="UP000278673">
    <property type="component" value="Unassembled WGS sequence"/>
</dbReference>
<dbReference type="EMBL" id="RFFJ01000234">
    <property type="protein sequence ID" value="RMI30726.1"/>
    <property type="molecule type" value="Genomic_DNA"/>
</dbReference>
<dbReference type="InterPro" id="IPR011576">
    <property type="entry name" value="Pyridox_Oxase_N"/>
</dbReference>
<evidence type="ECO:0000313" key="3">
    <source>
        <dbReference type="Proteomes" id="UP000278673"/>
    </source>
</evidence>
<proteinExistence type="predicted"/>
<comment type="caution">
    <text evidence="2">The sequence shown here is derived from an EMBL/GenBank/DDBJ whole genome shotgun (WGS) entry which is preliminary data.</text>
</comment>
<organism evidence="2 3">
    <name type="scientific">Streptomyces triticirhizae</name>
    <dbReference type="NCBI Taxonomy" id="2483353"/>
    <lineage>
        <taxon>Bacteria</taxon>
        <taxon>Bacillati</taxon>
        <taxon>Actinomycetota</taxon>
        <taxon>Actinomycetes</taxon>
        <taxon>Kitasatosporales</taxon>
        <taxon>Streptomycetaceae</taxon>
        <taxon>Streptomyces</taxon>
    </lineage>
</organism>
<accession>A0A3M2L1A3</accession>
<dbReference type="InterPro" id="IPR012349">
    <property type="entry name" value="Split_barrel_FMN-bd"/>
</dbReference>
<dbReference type="Gene3D" id="2.30.110.10">
    <property type="entry name" value="Electron Transport, Fmn-binding Protein, Chain A"/>
    <property type="match status" value="1"/>
</dbReference>
<dbReference type="Pfam" id="PF01243">
    <property type="entry name" value="PNPOx_N"/>
    <property type="match status" value="1"/>
</dbReference>
<dbReference type="RefSeq" id="WP_122399576.1">
    <property type="nucleotide sequence ID" value="NZ_RFFJ01000234.1"/>
</dbReference>
<keyword evidence="3" id="KW-1185">Reference proteome</keyword>
<feature type="domain" description="Pyridoxamine 5'-phosphate oxidase N-terminal" evidence="1">
    <location>
        <begin position="22"/>
        <end position="133"/>
    </location>
</feature>
<name>A0A3M2L1A3_9ACTN</name>
<evidence type="ECO:0000313" key="2">
    <source>
        <dbReference type="EMBL" id="RMI30726.1"/>
    </source>
</evidence>
<protein>
    <submittedName>
        <fullName evidence="2">Pyridoxamine 5'-phosphate oxidase</fullName>
    </submittedName>
</protein>